<keyword evidence="6" id="KW-1185">Reference proteome</keyword>
<dbReference type="Pfam" id="PF00356">
    <property type="entry name" value="LacI"/>
    <property type="match status" value="1"/>
</dbReference>
<dbReference type="PROSITE" id="PS00356">
    <property type="entry name" value="HTH_LACI_1"/>
    <property type="match status" value="1"/>
</dbReference>
<dbReference type="EMBL" id="JAAITT010000023">
    <property type="protein sequence ID" value="NSJ50213.1"/>
    <property type="molecule type" value="Genomic_DNA"/>
</dbReference>
<dbReference type="Pfam" id="PF13377">
    <property type="entry name" value="Peripla_BP_3"/>
    <property type="match status" value="1"/>
</dbReference>
<evidence type="ECO:0000256" key="3">
    <source>
        <dbReference type="ARBA" id="ARBA00023163"/>
    </source>
</evidence>
<evidence type="ECO:0000256" key="1">
    <source>
        <dbReference type="ARBA" id="ARBA00023015"/>
    </source>
</evidence>
<accession>A0ABX2HQC8</accession>
<protein>
    <submittedName>
        <fullName evidence="5">LacI family transcriptional regulator</fullName>
    </submittedName>
</protein>
<dbReference type="PROSITE" id="PS50932">
    <property type="entry name" value="HTH_LACI_2"/>
    <property type="match status" value="1"/>
</dbReference>
<proteinExistence type="predicted"/>
<keyword evidence="3" id="KW-0804">Transcription</keyword>
<name>A0ABX2HQC8_9FIRM</name>
<dbReference type="PANTHER" id="PTHR30146">
    <property type="entry name" value="LACI-RELATED TRANSCRIPTIONAL REPRESSOR"/>
    <property type="match status" value="1"/>
</dbReference>
<evidence type="ECO:0000256" key="2">
    <source>
        <dbReference type="ARBA" id="ARBA00023125"/>
    </source>
</evidence>
<dbReference type="Proteomes" id="UP000669239">
    <property type="component" value="Unassembled WGS sequence"/>
</dbReference>
<dbReference type="SMART" id="SM00354">
    <property type="entry name" value="HTH_LACI"/>
    <property type="match status" value="1"/>
</dbReference>
<gene>
    <name evidence="5" type="ORF">G5B36_16110</name>
</gene>
<keyword evidence="1" id="KW-0805">Transcription regulation</keyword>
<evidence type="ECO:0000259" key="4">
    <source>
        <dbReference type="PROSITE" id="PS50932"/>
    </source>
</evidence>
<organism evidence="5 6">
    <name type="scientific">Enterocloster aldenensis</name>
    <dbReference type="NCBI Taxonomy" id="358742"/>
    <lineage>
        <taxon>Bacteria</taxon>
        <taxon>Bacillati</taxon>
        <taxon>Bacillota</taxon>
        <taxon>Clostridia</taxon>
        <taxon>Lachnospirales</taxon>
        <taxon>Lachnospiraceae</taxon>
        <taxon>Enterocloster</taxon>
    </lineage>
</organism>
<feature type="domain" description="HTH lacI-type" evidence="4">
    <location>
        <begin position="5"/>
        <end position="62"/>
    </location>
</feature>
<dbReference type="InterPro" id="IPR046335">
    <property type="entry name" value="LacI/GalR-like_sensor"/>
</dbReference>
<reference evidence="5 6" key="1">
    <citation type="journal article" date="2020" name="Cell Host Microbe">
        <title>Functional and Genomic Variation between Human-Derived Isolates of Lachnospiraceae Reveals Inter- and Intra-Species Diversity.</title>
        <authorList>
            <person name="Sorbara M.T."/>
            <person name="Littmann E.R."/>
            <person name="Fontana E."/>
            <person name="Moody T.U."/>
            <person name="Kohout C.E."/>
            <person name="Gjonbalaj M."/>
            <person name="Eaton V."/>
            <person name="Seok R."/>
            <person name="Leiner I.M."/>
            <person name="Pamer E.G."/>
        </authorList>
    </citation>
    <scope>NUCLEOTIDE SEQUENCE [LARGE SCALE GENOMIC DNA]</scope>
    <source>
        <strain evidence="5 6">MSK.1.17</strain>
    </source>
</reference>
<sequence length="340" mass="37904">MQLMVTIKDVANYAHVSPTTVSLILNGKAEERRISPLTCDRVMEAMNTLGYQPNLSARRLRSNDRLRPIIAFYWPMDYRTNILASFLSSFQEIIRKLDFDCELVVQTYENNALEKHSDGIIKNSYHAVIIGGASSRDIAYLETLKPQIPLVLMNRSSEKYSTVSVDTKEMGLLAARLFRQKGYTEAAVLTSRRPYLATGLRTQAFLNACAQIGITIDATHIIRAENTMEGGVQGADTYCSLPARPRAVFCDSDSMALGALYSFHRHGLILPRDTELLAIGFLDPEATRYSIPPVSVISMPNKEVMEGAIRLVIQALSVTLTTPVHTLIEPEVVLRDTFQC</sequence>
<dbReference type="SUPFAM" id="SSF47413">
    <property type="entry name" value="lambda repressor-like DNA-binding domains"/>
    <property type="match status" value="1"/>
</dbReference>
<dbReference type="Gene3D" id="3.40.50.2300">
    <property type="match status" value="2"/>
</dbReference>
<comment type="caution">
    <text evidence="5">The sequence shown here is derived from an EMBL/GenBank/DDBJ whole genome shotgun (WGS) entry which is preliminary data.</text>
</comment>
<dbReference type="InterPro" id="IPR028082">
    <property type="entry name" value="Peripla_BP_I"/>
</dbReference>
<evidence type="ECO:0000313" key="6">
    <source>
        <dbReference type="Proteomes" id="UP000669239"/>
    </source>
</evidence>
<dbReference type="CDD" id="cd01392">
    <property type="entry name" value="HTH_LacI"/>
    <property type="match status" value="1"/>
</dbReference>
<dbReference type="Gene3D" id="1.10.260.40">
    <property type="entry name" value="lambda repressor-like DNA-binding domains"/>
    <property type="match status" value="1"/>
</dbReference>
<dbReference type="InterPro" id="IPR010982">
    <property type="entry name" value="Lambda_DNA-bd_dom_sf"/>
</dbReference>
<dbReference type="SUPFAM" id="SSF53822">
    <property type="entry name" value="Periplasmic binding protein-like I"/>
    <property type="match status" value="1"/>
</dbReference>
<keyword evidence="2" id="KW-0238">DNA-binding</keyword>
<dbReference type="InterPro" id="IPR000843">
    <property type="entry name" value="HTH_LacI"/>
</dbReference>
<dbReference type="PANTHER" id="PTHR30146:SF153">
    <property type="entry name" value="LACTOSE OPERON REPRESSOR"/>
    <property type="match status" value="1"/>
</dbReference>
<evidence type="ECO:0000313" key="5">
    <source>
        <dbReference type="EMBL" id="NSJ50213.1"/>
    </source>
</evidence>